<dbReference type="EMBL" id="AP027268">
    <property type="protein sequence ID" value="BDW91609.1"/>
    <property type="molecule type" value="Genomic_DNA"/>
</dbReference>
<keyword evidence="3" id="KW-1185">Reference proteome</keyword>
<dbReference type="Proteomes" id="UP001330184">
    <property type="component" value="Chromosome"/>
</dbReference>
<dbReference type="AlphaFoldDB" id="A0AA48KKY9"/>
<accession>A0AA48KKY9</accession>
<keyword evidence="1" id="KW-0732">Signal</keyword>
<organism evidence="2 3">
    <name type="scientific">Flagellimonas marinaquae</name>
    <dbReference type="NCBI Taxonomy" id="254955"/>
    <lineage>
        <taxon>Bacteria</taxon>
        <taxon>Pseudomonadati</taxon>
        <taxon>Bacteroidota</taxon>
        <taxon>Flavobacteriia</taxon>
        <taxon>Flavobacteriales</taxon>
        <taxon>Flavobacteriaceae</taxon>
        <taxon>Flagellimonas</taxon>
    </lineage>
</organism>
<evidence type="ECO:0000313" key="2">
    <source>
        <dbReference type="EMBL" id="BDW91609.1"/>
    </source>
</evidence>
<feature type="signal peptide" evidence="1">
    <location>
        <begin position="1"/>
        <end position="19"/>
    </location>
</feature>
<evidence type="ECO:0000256" key="1">
    <source>
        <dbReference type="SAM" id="SignalP"/>
    </source>
</evidence>
<dbReference type="SUPFAM" id="SSF49464">
    <property type="entry name" value="Carboxypeptidase regulatory domain-like"/>
    <property type="match status" value="1"/>
</dbReference>
<sequence length="270" mass="30300">MKKCLLALLLFLIALTGFTQEQDSKLLQGKVTSTDKDVVGVVVQNITTKDAVITDLEGRFAIMVHEKDTLVFSAVHFLRKTLPITPDLLRSNFIEVPLQEFVNQLQEVVVSPYDLTGDLSRDVDRVVLEKDVTAEALQLPNAHRSIPTQSERRLQEASAMRVMGGGGFGGAGGAVSLNPIINAITGRTKMLKNRVKLEKNYAQTQEVQGFYADSLFVATLKIPMEKIDDFMYFCEVDENFQEAVKSQDKLRIWDVIMNKSRAYRKNNDLD</sequence>
<name>A0AA48KKY9_9FLAO</name>
<proteinExistence type="predicted"/>
<feature type="chain" id="PRO_5041206663" evidence="1">
    <location>
        <begin position="20"/>
        <end position="270"/>
    </location>
</feature>
<reference evidence="2 3" key="1">
    <citation type="submission" date="2023-01" db="EMBL/GenBank/DDBJ databases">
        <title>Complete genome sequence of Muricauda aquimarina strain IFOP_LL357.</title>
        <authorList>
            <person name="Gajardo G."/>
            <person name="Ueki S."/>
            <person name="Maruyama F."/>
        </authorList>
    </citation>
    <scope>NUCLEOTIDE SEQUENCE [LARGE SCALE GENOMIC DNA]</scope>
    <source>
        <strain evidence="2 3">IFOP_LL357</strain>
    </source>
</reference>
<gene>
    <name evidence="2" type="ORF">MACH07_04410</name>
</gene>
<protein>
    <submittedName>
        <fullName evidence="2">Membrane protein</fullName>
    </submittedName>
</protein>
<dbReference type="InterPro" id="IPR008969">
    <property type="entry name" value="CarboxyPept-like_regulatory"/>
</dbReference>
<dbReference type="RefSeq" id="WP_338196243.1">
    <property type="nucleotide sequence ID" value="NZ_AP027268.1"/>
</dbReference>
<evidence type="ECO:0000313" key="3">
    <source>
        <dbReference type="Proteomes" id="UP001330184"/>
    </source>
</evidence>